<dbReference type="RefSeq" id="WP_212700698.1">
    <property type="nucleotide sequence ID" value="NZ_JADMKU010000006.1"/>
</dbReference>
<feature type="domain" description="Metallo-beta-lactamase" evidence="1">
    <location>
        <begin position="42"/>
        <end position="98"/>
    </location>
</feature>
<proteinExistence type="predicted"/>
<dbReference type="PANTHER" id="PTHR46018:SF7">
    <property type="entry name" value="RIBONUCLEASE Z"/>
    <property type="match status" value="1"/>
</dbReference>
<organism evidence="2 3">
    <name type="scientific">Thalassovita aquimarina</name>
    <dbReference type="NCBI Taxonomy" id="2785917"/>
    <lineage>
        <taxon>Bacteria</taxon>
        <taxon>Pseudomonadati</taxon>
        <taxon>Pseudomonadota</taxon>
        <taxon>Alphaproteobacteria</taxon>
        <taxon>Rhodobacterales</taxon>
        <taxon>Roseobacteraceae</taxon>
        <taxon>Thalassovita</taxon>
    </lineage>
</organism>
<dbReference type="NCBIfam" id="NF002558">
    <property type="entry name" value="PRK02126.1"/>
    <property type="match status" value="1"/>
</dbReference>
<dbReference type="InterPro" id="IPR001279">
    <property type="entry name" value="Metallo-B-lactamas"/>
</dbReference>
<accession>A0ABS5HRK5</accession>
<evidence type="ECO:0000313" key="3">
    <source>
        <dbReference type="Proteomes" id="UP001195941"/>
    </source>
</evidence>
<dbReference type="EMBL" id="JADMKU010000006">
    <property type="protein sequence ID" value="MBR9651178.1"/>
    <property type="molecule type" value="Genomic_DNA"/>
</dbReference>
<reference evidence="2 3" key="1">
    <citation type="journal article" date="2021" name="Arch. Microbiol.">
        <title>Thalassobius aquimarinus sp. nov., isolated from the Sea of Japan seashore.</title>
        <authorList>
            <person name="Kurilenko V.V."/>
            <person name="Romanenko L.A."/>
            <person name="Chernysheva N.Y."/>
            <person name="Velansky P.V."/>
            <person name="Tekutyeva L.A."/>
            <person name="Isaeva M.P."/>
            <person name="Mikhailov V.V."/>
        </authorList>
    </citation>
    <scope>NUCLEOTIDE SEQUENCE [LARGE SCALE GENOMIC DNA]</scope>
    <source>
        <strain evidence="2 3">KMM 8518</strain>
    </source>
</reference>
<dbReference type="Gene3D" id="3.60.15.10">
    <property type="entry name" value="Ribonuclease Z/Hydroxyacylglutathione hydrolase-like"/>
    <property type="match status" value="1"/>
</dbReference>
<keyword evidence="3" id="KW-1185">Reference proteome</keyword>
<evidence type="ECO:0000259" key="1">
    <source>
        <dbReference type="Pfam" id="PF12706"/>
    </source>
</evidence>
<protein>
    <submittedName>
        <fullName evidence="2">MBL fold metallo-hydrolase</fullName>
    </submittedName>
</protein>
<sequence length="328" mass="36498">MSVLVQPRLINDPAGDPGLYLDFHFGRRAILFDLGDTAPLSARELLRVSHVFVSHAHMDHIAGLDRLLRLRLHRPRPLLLLGPAGFVDQMQNRLGSFTWNLLNEASVDFRLTVQSFDGETITEAAEFRAREQYRRRGLPPPDLPPGTVLREPEFDIRAAALDHGTPSLAFAFRQSRRFNVLRNRLDDLGLPVGPWIDTAKQAMRDGLPDDQVIVVPGAGQVTLAVLRDGAFQSARGQHFAYVADAADTGENRALIADLARGADHLFIESAFLDRDRDLATATRHLTARAAGEIARATGVRRVTLFHHSARYDDYSGFETEMRAAFDHA</sequence>
<dbReference type="SUPFAM" id="SSF56281">
    <property type="entry name" value="Metallo-hydrolase/oxidoreductase"/>
    <property type="match status" value="1"/>
</dbReference>
<dbReference type="Proteomes" id="UP001195941">
    <property type="component" value="Unassembled WGS sequence"/>
</dbReference>
<dbReference type="PANTHER" id="PTHR46018">
    <property type="entry name" value="ZINC PHOSPHODIESTERASE ELAC PROTEIN 1"/>
    <property type="match status" value="1"/>
</dbReference>
<name>A0ABS5HRK5_9RHOB</name>
<dbReference type="Pfam" id="PF12706">
    <property type="entry name" value="Lactamase_B_2"/>
    <property type="match status" value="1"/>
</dbReference>
<dbReference type="InterPro" id="IPR036866">
    <property type="entry name" value="RibonucZ/Hydroxyglut_hydro"/>
</dbReference>
<comment type="caution">
    <text evidence="2">The sequence shown here is derived from an EMBL/GenBank/DDBJ whole genome shotgun (WGS) entry which is preliminary data.</text>
</comment>
<evidence type="ECO:0000313" key="2">
    <source>
        <dbReference type="EMBL" id="MBR9651178.1"/>
    </source>
</evidence>
<gene>
    <name evidence="2" type="ORF">IT775_08600</name>
</gene>